<dbReference type="SUPFAM" id="SSF55961">
    <property type="entry name" value="Bet v1-like"/>
    <property type="match status" value="1"/>
</dbReference>
<dbReference type="Gene3D" id="3.30.530.20">
    <property type="match status" value="1"/>
</dbReference>
<dbReference type="Proteomes" id="UP001500635">
    <property type="component" value="Unassembled WGS sequence"/>
</dbReference>
<name>A0ABP8J201_9ACTN</name>
<comment type="caution">
    <text evidence="1">The sequence shown here is derived from an EMBL/GenBank/DDBJ whole genome shotgun (WGS) entry which is preliminary data.</text>
</comment>
<protein>
    <recommendedName>
        <fullName evidence="3">Polyketide cyclase / dehydrase and lipid transport</fullName>
    </recommendedName>
</protein>
<dbReference type="EMBL" id="BAABFR010000003">
    <property type="protein sequence ID" value="GAA4383612.1"/>
    <property type="molecule type" value="Genomic_DNA"/>
</dbReference>
<dbReference type="RefSeq" id="WP_344989873.1">
    <property type="nucleotide sequence ID" value="NZ_BAABFR010000003.1"/>
</dbReference>
<accession>A0ABP8J201</accession>
<reference evidence="2" key="1">
    <citation type="journal article" date="2019" name="Int. J. Syst. Evol. Microbiol.">
        <title>The Global Catalogue of Microorganisms (GCM) 10K type strain sequencing project: providing services to taxonomists for standard genome sequencing and annotation.</title>
        <authorList>
            <consortium name="The Broad Institute Genomics Platform"/>
            <consortium name="The Broad Institute Genome Sequencing Center for Infectious Disease"/>
            <person name="Wu L."/>
            <person name="Ma J."/>
        </authorList>
    </citation>
    <scope>NUCLEOTIDE SEQUENCE [LARGE SCALE GENOMIC DNA]</scope>
    <source>
        <strain evidence="2">JCM 17688</strain>
    </source>
</reference>
<sequence>MIADLPRYPTWLPASGEYASTTGVEPYPVRLGSRYHDGRTGEPGKDWWGSVTGFQRPGSLDFHHAITVSAARATVEVNIHYAFEAAEDQQTDVSRWLLLTITMPVLLLPARRVIVSRFDRENVRTMRAVEAHFPADGTGG</sequence>
<evidence type="ECO:0008006" key="3">
    <source>
        <dbReference type="Google" id="ProtNLM"/>
    </source>
</evidence>
<organism evidence="1 2">
    <name type="scientific">Tsukamurella soli</name>
    <dbReference type="NCBI Taxonomy" id="644556"/>
    <lineage>
        <taxon>Bacteria</taxon>
        <taxon>Bacillati</taxon>
        <taxon>Actinomycetota</taxon>
        <taxon>Actinomycetes</taxon>
        <taxon>Mycobacteriales</taxon>
        <taxon>Tsukamurellaceae</taxon>
        <taxon>Tsukamurella</taxon>
    </lineage>
</organism>
<proteinExistence type="predicted"/>
<evidence type="ECO:0000313" key="2">
    <source>
        <dbReference type="Proteomes" id="UP001500635"/>
    </source>
</evidence>
<dbReference type="InterPro" id="IPR023393">
    <property type="entry name" value="START-like_dom_sf"/>
</dbReference>
<keyword evidence="2" id="KW-1185">Reference proteome</keyword>
<gene>
    <name evidence="1" type="ORF">GCM10023147_03000</name>
</gene>
<evidence type="ECO:0000313" key="1">
    <source>
        <dbReference type="EMBL" id="GAA4383612.1"/>
    </source>
</evidence>